<dbReference type="AlphaFoldDB" id="X0TL09"/>
<accession>X0TL09</accession>
<comment type="caution">
    <text evidence="1">The sequence shown here is derived from an EMBL/GenBank/DDBJ whole genome shotgun (WGS) entry which is preliminary data.</text>
</comment>
<protein>
    <submittedName>
        <fullName evidence="1">Uncharacterized protein</fullName>
    </submittedName>
</protein>
<evidence type="ECO:0000313" key="1">
    <source>
        <dbReference type="EMBL" id="GAF76775.1"/>
    </source>
</evidence>
<dbReference type="EMBL" id="BARS01004348">
    <property type="protein sequence ID" value="GAF76775.1"/>
    <property type="molecule type" value="Genomic_DNA"/>
</dbReference>
<gene>
    <name evidence="1" type="ORF">S01H1_08480</name>
</gene>
<proteinExistence type="predicted"/>
<name>X0TL09_9ZZZZ</name>
<sequence length="64" mass="7387">MKGWNSQDAYWTESDDGQRRISKTTARVGTKSVLQYQLWHKGDGKWIPKGLFDTAQDAADWRAE</sequence>
<reference evidence="1" key="1">
    <citation type="journal article" date="2014" name="Front. Microbiol.">
        <title>High frequency of phylogenetically diverse reductive dehalogenase-homologous genes in deep subseafloor sedimentary metagenomes.</title>
        <authorList>
            <person name="Kawai M."/>
            <person name="Futagami T."/>
            <person name="Toyoda A."/>
            <person name="Takaki Y."/>
            <person name="Nishi S."/>
            <person name="Hori S."/>
            <person name="Arai W."/>
            <person name="Tsubouchi T."/>
            <person name="Morono Y."/>
            <person name="Uchiyama I."/>
            <person name="Ito T."/>
            <person name="Fujiyama A."/>
            <person name="Inagaki F."/>
            <person name="Takami H."/>
        </authorList>
    </citation>
    <scope>NUCLEOTIDE SEQUENCE</scope>
    <source>
        <strain evidence="1">Expedition CK06-06</strain>
    </source>
</reference>
<organism evidence="1">
    <name type="scientific">marine sediment metagenome</name>
    <dbReference type="NCBI Taxonomy" id="412755"/>
    <lineage>
        <taxon>unclassified sequences</taxon>
        <taxon>metagenomes</taxon>
        <taxon>ecological metagenomes</taxon>
    </lineage>
</organism>